<dbReference type="NCBIfam" id="TIGR00696">
    <property type="entry name" value="wecG_tagA_cpsF"/>
    <property type="match status" value="1"/>
</dbReference>
<keyword evidence="2" id="KW-0808">Transferase</keyword>
<evidence type="ECO:0000313" key="3">
    <source>
        <dbReference type="EMBL" id="NIJ07731.1"/>
    </source>
</evidence>
<name>A0ABX0TQM3_9SPHN</name>
<organism evidence="3 4">
    <name type="scientific">Sphingomonas vulcanisoli</name>
    <dbReference type="NCBI Taxonomy" id="1658060"/>
    <lineage>
        <taxon>Bacteria</taxon>
        <taxon>Pseudomonadati</taxon>
        <taxon>Pseudomonadota</taxon>
        <taxon>Alphaproteobacteria</taxon>
        <taxon>Sphingomonadales</taxon>
        <taxon>Sphingomonadaceae</taxon>
        <taxon>Sphingomonas</taxon>
    </lineage>
</organism>
<dbReference type="PANTHER" id="PTHR34136:SF1">
    <property type="entry name" value="UDP-N-ACETYL-D-MANNOSAMINURONIC ACID TRANSFERASE"/>
    <property type="match status" value="1"/>
</dbReference>
<dbReference type="CDD" id="cd06533">
    <property type="entry name" value="Glyco_transf_WecG_TagA"/>
    <property type="match status" value="1"/>
</dbReference>
<keyword evidence="4" id="KW-1185">Reference proteome</keyword>
<keyword evidence="1" id="KW-0328">Glycosyltransferase</keyword>
<proteinExistence type="predicted"/>
<dbReference type="InterPro" id="IPR004629">
    <property type="entry name" value="WecG_TagA_CpsF"/>
</dbReference>
<protein>
    <submittedName>
        <fullName evidence="3">Exopolysaccharide biosynthesis WecB/TagA/CpsF family protein</fullName>
    </submittedName>
</protein>
<comment type="caution">
    <text evidence="3">The sequence shown here is derived from an EMBL/GenBank/DDBJ whole genome shotgun (WGS) entry which is preliminary data.</text>
</comment>
<gene>
    <name evidence="3" type="ORF">FHS31_001341</name>
</gene>
<dbReference type="Proteomes" id="UP000727456">
    <property type="component" value="Unassembled WGS sequence"/>
</dbReference>
<evidence type="ECO:0000256" key="2">
    <source>
        <dbReference type="ARBA" id="ARBA00022679"/>
    </source>
</evidence>
<evidence type="ECO:0000256" key="1">
    <source>
        <dbReference type="ARBA" id="ARBA00022676"/>
    </source>
</evidence>
<dbReference type="RefSeq" id="WP_167072608.1">
    <property type="nucleotide sequence ID" value="NZ_JAAOZC010000003.1"/>
</dbReference>
<sequence length="245" mass="27188">MRTEFLGLDYDPLDTEEAVAWLAARPADAPFAYIITPNVDHVVRITQRSADDPVWSAYRAAALCLCDSRILAKLAALRGVKLKIAAGSDITAQLLDRGLTPGDRLCVIGGDAAMLADLRARWPQQQWLHHQPPMGLLTNPAAMAEAAAFVADARARYTFLAIGSPQQELLAQAIVALGRAIGTGLCIGASIEFVTGRKARAPLWMRRLSLEWLHRLASEPRRLWRRYLVEGPRIALLVWRWHRKV</sequence>
<accession>A0ABX0TQM3</accession>
<reference evidence="3 4" key="1">
    <citation type="submission" date="2020-03" db="EMBL/GenBank/DDBJ databases">
        <title>Genomic Encyclopedia of Type Strains, Phase III (KMG-III): the genomes of soil and plant-associated and newly described type strains.</title>
        <authorList>
            <person name="Whitman W."/>
        </authorList>
    </citation>
    <scope>NUCLEOTIDE SEQUENCE [LARGE SCALE GENOMIC DNA]</scope>
    <source>
        <strain evidence="3 4">CECT 8804</strain>
    </source>
</reference>
<evidence type="ECO:0000313" key="4">
    <source>
        <dbReference type="Proteomes" id="UP000727456"/>
    </source>
</evidence>
<dbReference type="EMBL" id="JAAOZC010000003">
    <property type="protein sequence ID" value="NIJ07731.1"/>
    <property type="molecule type" value="Genomic_DNA"/>
</dbReference>
<dbReference type="Pfam" id="PF03808">
    <property type="entry name" value="Glyco_tran_WecG"/>
    <property type="match status" value="1"/>
</dbReference>
<dbReference type="PANTHER" id="PTHR34136">
    <property type="match status" value="1"/>
</dbReference>